<dbReference type="InterPro" id="IPR002401">
    <property type="entry name" value="Cyt_P450_E_grp-I"/>
</dbReference>
<evidence type="ECO:0000313" key="11">
    <source>
        <dbReference type="WBParaSite" id="Gr19_v10_g1782.t1"/>
    </source>
</evidence>
<comment type="cofactor">
    <cofactor evidence="1 7">
        <name>heme</name>
        <dbReference type="ChEBI" id="CHEBI:30413"/>
    </cofactor>
</comment>
<dbReference type="FunFam" id="1.10.630.10:FF:000036">
    <property type="entry name" value="CYtochrome P450 family"/>
    <property type="match status" value="1"/>
</dbReference>
<feature type="binding site" description="axial binding residue" evidence="7">
    <location>
        <position position="470"/>
    </location>
    <ligand>
        <name>heme</name>
        <dbReference type="ChEBI" id="CHEBI:30413"/>
    </ligand>
    <ligandPart>
        <name>Fe</name>
        <dbReference type="ChEBI" id="CHEBI:18248"/>
    </ligandPart>
</feature>
<dbReference type="GO" id="GO:0016712">
    <property type="term" value="F:oxidoreductase activity, acting on paired donors, with incorporation or reduction of molecular oxygen, reduced flavin or flavoprotein as one donor, and incorporation of one atom of oxygen"/>
    <property type="evidence" value="ECO:0007669"/>
    <property type="project" value="TreeGrafter"/>
</dbReference>
<dbReference type="PRINTS" id="PR00463">
    <property type="entry name" value="EP450I"/>
</dbReference>
<evidence type="ECO:0000256" key="4">
    <source>
        <dbReference type="ARBA" id="ARBA00023002"/>
    </source>
</evidence>
<evidence type="ECO:0000313" key="10">
    <source>
        <dbReference type="Proteomes" id="UP000887572"/>
    </source>
</evidence>
<dbReference type="Pfam" id="PF00067">
    <property type="entry name" value="p450"/>
    <property type="match status" value="1"/>
</dbReference>
<proteinExistence type="inferred from homology"/>
<keyword evidence="6 8" id="KW-0503">Monooxygenase</keyword>
<feature type="signal peptide" evidence="9">
    <location>
        <begin position="1"/>
        <end position="23"/>
    </location>
</feature>
<dbReference type="PROSITE" id="PS00086">
    <property type="entry name" value="CYTOCHROME_P450"/>
    <property type="match status" value="1"/>
</dbReference>
<comment type="similarity">
    <text evidence="2 8">Belongs to the cytochrome P450 family.</text>
</comment>
<dbReference type="Gene3D" id="1.10.630.10">
    <property type="entry name" value="Cytochrome P450"/>
    <property type="match status" value="1"/>
</dbReference>
<evidence type="ECO:0000256" key="2">
    <source>
        <dbReference type="ARBA" id="ARBA00010617"/>
    </source>
</evidence>
<keyword evidence="9" id="KW-0732">Signal</keyword>
<dbReference type="GO" id="GO:0020037">
    <property type="term" value="F:heme binding"/>
    <property type="evidence" value="ECO:0007669"/>
    <property type="project" value="InterPro"/>
</dbReference>
<dbReference type="CDD" id="cd20617">
    <property type="entry name" value="CYP1_2-like"/>
    <property type="match status" value="1"/>
</dbReference>
<dbReference type="WBParaSite" id="Gr19_v10_g1782.t1">
    <property type="protein sequence ID" value="Gr19_v10_g1782.t1"/>
    <property type="gene ID" value="Gr19_v10_g1782"/>
</dbReference>
<dbReference type="PANTHER" id="PTHR24300:SF375">
    <property type="entry name" value="CYTOCHROME P450 FAMILY"/>
    <property type="match status" value="1"/>
</dbReference>
<sequence>MLPLVLLLLSAFIFWNFVWKRRGLPPGPMPLPLIGNGFTMRRSKCPYAPFQQWARKFGPIYTVWLGEEPVVVVTDFGLMRDLFVKDGDAYAGRHFFVELMPAFKASRGMLYGVVRTEGELWKVTRRFALQSMRNLGMGRARLEERFLQNFNVMIGAVRRKIASLEERGEKENGISLDLQINRLIGSTINQLLFGNAFSDDQSEDFQQLKCVMDNQTALLDTVTGKALAGNPKLRYLPPFSCTFECMDNNATKIFAYIDKTIAARLDEREMARKEGKEPGEANDLLNCFLAHMEANDRQEEERKKYFNIDNLRNVCFDLFFAGQETTSSTLNFFVLYLLLDQRVQTKMQAELDNLYTEKERNGVGGMVAMADRAKLPYVNAVVNECQRMCNLLPLNLTHRTMADVQIEGKNGKKIRLSRGTTIVPQICCVLFDEKIFPKPHRFLPERFLKQNGELERFEEMIPFGLGKRICMGESLARMELFLFTANFFRHFQVLPVDPLNPPTTEKQKSFTVRPFPYKCRIEPRKKTI</sequence>
<dbReference type="PRINTS" id="PR00385">
    <property type="entry name" value="P450"/>
</dbReference>
<dbReference type="Proteomes" id="UP000887572">
    <property type="component" value="Unplaced"/>
</dbReference>
<dbReference type="AlphaFoldDB" id="A0A914HJQ6"/>
<keyword evidence="3 7" id="KW-0479">Metal-binding</keyword>
<feature type="chain" id="PRO_5037379832" evidence="9">
    <location>
        <begin position="24"/>
        <end position="528"/>
    </location>
</feature>
<keyword evidence="7 8" id="KW-0349">Heme</keyword>
<dbReference type="InterPro" id="IPR017972">
    <property type="entry name" value="Cyt_P450_CS"/>
</dbReference>
<evidence type="ECO:0000256" key="5">
    <source>
        <dbReference type="ARBA" id="ARBA00023004"/>
    </source>
</evidence>
<dbReference type="InterPro" id="IPR050182">
    <property type="entry name" value="Cytochrome_P450_fam2"/>
</dbReference>
<evidence type="ECO:0000256" key="9">
    <source>
        <dbReference type="SAM" id="SignalP"/>
    </source>
</evidence>
<protein>
    <submittedName>
        <fullName evidence="11">Cytochrome P450</fullName>
    </submittedName>
</protein>
<evidence type="ECO:0000256" key="1">
    <source>
        <dbReference type="ARBA" id="ARBA00001971"/>
    </source>
</evidence>
<dbReference type="GO" id="GO:0006082">
    <property type="term" value="P:organic acid metabolic process"/>
    <property type="evidence" value="ECO:0007669"/>
    <property type="project" value="TreeGrafter"/>
</dbReference>
<dbReference type="SUPFAM" id="SSF48264">
    <property type="entry name" value="Cytochrome P450"/>
    <property type="match status" value="1"/>
</dbReference>
<dbReference type="GO" id="GO:0006805">
    <property type="term" value="P:xenobiotic metabolic process"/>
    <property type="evidence" value="ECO:0007669"/>
    <property type="project" value="TreeGrafter"/>
</dbReference>
<dbReference type="InterPro" id="IPR001128">
    <property type="entry name" value="Cyt_P450"/>
</dbReference>
<evidence type="ECO:0000256" key="8">
    <source>
        <dbReference type="RuleBase" id="RU000461"/>
    </source>
</evidence>
<organism evidence="10 11">
    <name type="scientific">Globodera rostochiensis</name>
    <name type="common">Golden nematode worm</name>
    <name type="synonym">Heterodera rostochiensis</name>
    <dbReference type="NCBI Taxonomy" id="31243"/>
    <lineage>
        <taxon>Eukaryota</taxon>
        <taxon>Metazoa</taxon>
        <taxon>Ecdysozoa</taxon>
        <taxon>Nematoda</taxon>
        <taxon>Chromadorea</taxon>
        <taxon>Rhabditida</taxon>
        <taxon>Tylenchina</taxon>
        <taxon>Tylenchomorpha</taxon>
        <taxon>Tylenchoidea</taxon>
        <taxon>Heteroderidae</taxon>
        <taxon>Heteroderinae</taxon>
        <taxon>Globodera</taxon>
    </lineage>
</organism>
<reference evidence="11" key="1">
    <citation type="submission" date="2022-11" db="UniProtKB">
        <authorList>
            <consortium name="WormBaseParasite"/>
        </authorList>
    </citation>
    <scope>IDENTIFICATION</scope>
</reference>
<evidence type="ECO:0000256" key="7">
    <source>
        <dbReference type="PIRSR" id="PIRSR602401-1"/>
    </source>
</evidence>
<keyword evidence="4 8" id="KW-0560">Oxidoreductase</keyword>
<dbReference type="GO" id="GO:0005737">
    <property type="term" value="C:cytoplasm"/>
    <property type="evidence" value="ECO:0007669"/>
    <property type="project" value="TreeGrafter"/>
</dbReference>
<keyword evidence="5 7" id="KW-0408">Iron</keyword>
<dbReference type="InterPro" id="IPR036396">
    <property type="entry name" value="Cyt_P450_sf"/>
</dbReference>
<dbReference type="GO" id="GO:0005506">
    <property type="term" value="F:iron ion binding"/>
    <property type="evidence" value="ECO:0007669"/>
    <property type="project" value="InterPro"/>
</dbReference>
<dbReference type="PANTHER" id="PTHR24300">
    <property type="entry name" value="CYTOCHROME P450 508A4-RELATED"/>
    <property type="match status" value="1"/>
</dbReference>
<accession>A0A914HJQ6</accession>
<evidence type="ECO:0000256" key="6">
    <source>
        <dbReference type="ARBA" id="ARBA00023033"/>
    </source>
</evidence>
<name>A0A914HJQ6_GLORO</name>
<keyword evidence="10" id="KW-1185">Reference proteome</keyword>
<evidence type="ECO:0000256" key="3">
    <source>
        <dbReference type="ARBA" id="ARBA00022723"/>
    </source>
</evidence>